<reference evidence="2 3" key="1">
    <citation type="submission" date="2016-08" db="EMBL/GenBank/DDBJ databases">
        <title>Genomes of anaerobic fungi encode conserved fungal cellulosomes for biomass hydrolysis.</title>
        <authorList>
            <consortium name="DOE Joint Genome Institute"/>
            <person name="Haitjema C.H."/>
            <person name="Gilmore S.P."/>
            <person name="Henske J.K."/>
            <person name="Solomon K.V."/>
            <person name="De Groot R."/>
            <person name="Kuo A."/>
            <person name="Mondo S.J."/>
            <person name="Salamov A.A."/>
            <person name="Labutti K."/>
            <person name="Zhao Z."/>
            <person name="Chiniquy J."/>
            <person name="Barry K."/>
            <person name="Brewer H.M."/>
            <person name="Purvine S.O."/>
            <person name="Wright A.T."/>
            <person name="Boxma B."/>
            <person name="Van Alen T."/>
            <person name="Hackstein J.H."/>
            <person name="Baker S.E."/>
            <person name="Grigoriev I.V."/>
            <person name="O'Malley M.A."/>
        </authorList>
    </citation>
    <scope>NUCLEOTIDE SEQUENCE [LARGE SCALE GENOMIC DNA]</scope>
    <source>
        <strain evidence="3">finn</strain>
    </source>
</reference>
<sequence length="214" mass="24405">MYVATYVKNIIYDVLKLKNQYNWKPQFYCKNDICTSINNFYSTYFVDIPDINGNSTSCITYTCIYENIDSNKCNDICDVNGIDYSCQCSYDTECLSNKCYKNHCVFNNETPIVHCSDSYSDKLFLGKSSYIYCGKPPNNPCEQGDECSSKLCMHNKCESVQDYGPSDSNGVQTGIEGSIIFAGIFIIIITLIIIIICCYCCKRRRNNRNQSNNT</sequence>
<evidence type="ECO:0000256" key="1">
    <source>
        <dbReference type="SAM" id="Phobius"/>
    </source>
</evidence>
<keyword evidence="1" id="KW-0812">Transmembrane</keyword>
<keyword evidence="3" id="KW-1185">Reference proteome</keyword>
<comment type="caution">
    <text evidence="2">The sequence shown here is derived from an EMBL/GenBank/DDBJ whole genome shotgun (WGS) entry which is preliminary data.</text>
</comment>
<keyword evidence="1" id="KW-1133">Transmembrane helix</keyword>
<dbReference type="Proteomes" id="UP000193719">
    <property type="component" value="Unassembled WGS sequence"/>
</dbReference>
<protein>
    <submittedName>
        <fullName evidence="2">Uncharacterized protein</fullName>
    </submittedName>
</protein>
<evidence type="ECO:0000313" key="3">
    <source>
        <dbReference type="Proteomes" id="UP000193719"/>
    </source>
</evidence>
<accession>A0A1Y1V893</accession>
<feature type="transmembrane region" description="Helical" evidence="1">
    <location>
        <begin position="179"/>
        <end position="201"/>
    </location>
</feature>
<gene>
    <name evidence="2" type="ORF">BCR36DRAFT_412741</name>
</gene>
<dbReference type="OrthoDB" id="10426062at2759"/>
<evidence type="ECO:0000313" key="2">
    <source>
        <dbReference type="EMBL" id="ORX49221.1"/>
    </source>
</evidence>
<keyword evidence="1" id="KW-0472">Membrane</keyword>
<dbReference type="EMBL" id="MCFH01000024">
    <property type="protein sequence ID" value="ORX49221.1"/>
    <property type="molecule type" value="Genomic_DNA"/>
</dbReference>
<reference evidence="2 3" key="2">
    <citation type="submission" date="2016-08" db="EMBL/GenBank/DDBJ databases">
        <title>Pervasive Adenine N6-methylation of Active Genes in Fungi.</title>
        <authorList>
            <consortium name="DOE Joint Genome Institute"/>
            <person name="Mondo S.J."/>
            <person name="Dannebaum R.O."/>
            <person name="Kuo R.C."/>
            <person name="Labutti K."/>
            <person name="Haridas S."/>
            <person name="Kuo A."/>
            <person name="Salamov A."/>
            <person name="Ahrendt S.R."/>
            <person name="Lipzen A."/>
            <person name="Sullivan W."/>
            <person name="Andreopoulos W.B."/>
            <person name="Clum A."/>
            <person name="Lindquist E."/>
            <person name="Daum C."/>
            <person name="Ramamoorthy G.K."/>
            <person name="Gryganskyi A."/>
            <person name="Culley D."/>
            <person name="Magnuson J.K."/>
            <person name="James T.Y."/>
            <person name="O'Malley M.A."/>
            <person name="Stajich J.E."/>
            <person name="Spatafora J.W."/>
            <person name="Visel A."/>
            <person name="Grigoriev I.V."/>
        </authorList>
    </citation>
    <scope>NUCLEOTIDE SEQUENCE [LARGE SCALE GENOMIC DNA]</scope>
    <source>
        <strain evidence="3">finn</strain>
    </source>
</reference>
<organism evidence="2 3">
    <name type="scientific">Piromyces finnis</name>
    <dbReference type="NCBI Taxonomy" id="1754191"/>
    <lineage>
        <taxon>Eukaryota</taxon>
        <taxon>Fungi</taxon>
        <taxon>Fungi incertae sedis</taxon>
        <taxon>Chytridiomycota</taxon>
        <taxon>Chytridiomycota incertae sedis</taxon>
        <taxon>Neocallimastigomycetes</taxon>
        <taxon>Neocallimastigales</taxon>
        <taxon>Neocallimastigaceae</taxon>
        <taxon>Piromyces</taxon>
    </lineage>
</organism>
<dbReference type="AlphaFoldDB" id="A0A1Y1V893"/>
<proteinExistence type="predicted"/>
<name>A0A1Y1V893_9FUNG</name>